<feature type="transmembrane region" description="Helical" evidence="6">
    <location>
        <begin position="111"/>
        <end position="130"/>
    </location>
</feature>
<feature type="non-terminal residue" evidence="8">
    <location>
        <position position="173"/>
    </location>
</feature>
<dbReference type="AlphaFoldDB" id="A0A6A6XYH0"/>
<evidence type="ECO:0000256" key="4">
    <source>
        <dbReference type="ARBA" id="ARBA00023136"/>
    </source>
</evidence>
<feature type="transmembrane region" description="Helical" evidence="6">
    <location>
        <begin position="27"/>
        <end position="57"/>
    </location>
</feature>
<comment type="similarity">
    <text evidence="5">Belongs to the SAT4 family.</text>
</comment>
<keyword evidence="9" id="KW-1185">Reference proteome</keyword>
<feature type="non-terminal residue" evidence="8">
    <location>
        <position position="1"/>
    </location>
</feature>
<keyword evidence="2 6" id="KW-0812">Transmembrane</keyword>
<evidence type="ECO:0000256" key="1">
    <source>
        <dbReference type="ARBA" id="ARBA00004141"/>
    </source>
</evidence>
<feature type="transmembrane region" description="Helical" evidence="6">
    <location>
        <begin position="77"/>
        <end position="99"/>
    </location>
</feature>
<comment type="subcellular location">
    <subcellularLocation>
        <location evidence="1">Membrane</location>
        <topology evidence="1">Multi-pass membrane protein</topology>
    </subcellularLocation>
</comment>
<sequence>FLWTASNTLVRISIILLYIRLFQTRKLVIFCWIFLIENVACAIATFIVACLICRPFAYNWDRINIDGHCGNQKQFYLWNGIQNLISDVITIVLPMPLLWKLQLPWTKKISLILIFGMGFGICVITLVRTVEVSIASEAKMTYDYASVGVLSILEPLLGVINCSLPLLRPILQK</sequence>
<name>A0A6A6XYH0_9PLEO</name>
<evidence type="ECO:0000313" key="9">
    <source>
        <dbReference type="Proteomes" id="UP000799757"/>
    </source>
</evidence>
<evidence type="ECO:0000256" key="2">
    <source>
        <dbReference type="ARBA" id="ARBA00022692"/>
    </source>
</evidence>
<evidence type="ECO:0000256" key="5">
    <source>
        <dbReference type="ARBA" id="ARBA00038359"/>
    </source>
</evidence>
<dbReference type="GO" id="GO:0016020">
    <property type="term" value="C:membrane"/>
    <property type="evidence" value="ECO:0007669"/>
    <property type="project" value="UniProtKB-SubCell"/>
</dbReference>
<protein>
    <recommendedName>
        <fullName evidence="7">Rhodopsin domain-containing protein</fullName>
    </recommendedName>
</protein>
<evidence type="ECO:0000256" key="6">
    <source>
        <dbReference type="SAM" id="Phobius"/>
    </source>
</evidence>
<keyword evidence="4 6" id="KW-0472">Membrane</keyword>
<evidence type="ECO:0000256" key="3">
    <source>
        <dbReference type="ARBA" id="ARBA00022989"/>
    </source>
</evidence>
<reference evidence="8" key="1">
    <citation type="journal article" date="2020" name="Stud. Mycol.">
        <title>101 Dothideomycetes genomes: a test case for predicting lifestyles and emergence of pathogens.</title>
        <authorList>
            <person name="Haridas S."/>
            <person name="Albert R."/>
            <person name="Binder M."/>
            <person name="Bloem J."/>
            <person name="Labutti K."/>
            <person name="Salamov A."/>
            <person name="Andreopoulos B."/>
            <person name="Baker S."/>
            <person name="Barry K."/>
            <person name="Bills G."/>
            <person name="Bluhm B."/>
            <person name="Cannon C."/>
            <person name="Castanera R."/>
            <person name="Culley D."/>
            <person name="Daum C."/>
            <person name="Ezra D."/>
            <person name="Gonzalez J."/>
            <person name="Henrissat B."/>
            <person name="Kuo A."/>
            <person name="Liang C."/>
            <person name="Lipzen A."/>
            <person name="Lutzoni F."/>
            <person name="Magnuson J."/>
            <person name="Mondo S."/>
            <person name="Nolan M."/>
            <person name="Ohm R."/>
            <person name="Pangilinan J."/>
            <person name="Park H.-J."/>
            <person name="Ramirez L."/>
            <person name="Alfaro M."/>
            <person name="Sun H."/>
            <person name="Tritt A."/>
            <person name="Yoshinaga Y."/>
            <person name="Zwiers L.-H."/>
            <person name="Turgeon B."/>
            <person name="Goodwin S."/>
            <person name="Spatafora J."/>
            <person name="Crous P."/>
            <person name="Grigoriev I."/>
        </authorList>
    </citation>
    <scope>NUCLEOTIDE SEQUENCE</scope>
    <source>
        <strain evidence="8">CBS 109.77</strain>
    </source>
</reference>
<dbReference type="OrthoDB" id="10017208at2759"/>
<organism evidence="8 9">
    <name type="scientific">Melanomma pulvis-pyrius CBS 109.77</name>
    <dbReference type="NCBI Taxonomy" id="1314802"/>
    <lineage>
        <taxon>Eukaryota</taxon>
        <taxon>Fungi</taxon>
        <taxon>Dikarya</taxon>
        <taxon>Ascomycota</taxon>
        <taxon>Pezizomycotina</taxon>
        <taxon>Dothideomycetes</taxon>
        <taxon>Pleosporomycetidae</taxon>
        <taxon>Pleosporales</taxon>
        <taxon>Melanommataceae</taxon>
        <taxon>Melanomma</taxon>
    </lineage>
</organism>
<dbReference type="PANTHER" id="PTHR33048">
    <property type="entry name" value="PTH11-LIKE INTEGRAL MEMBRANE PROTEIN (AFU_ORTHOLOGUE AFUA_5G11245)"/>
    <property type="match status" value="1"/>
</dbReference>
<evidence type="ECO:0000313" key="8">
    <source>
        <dbReference type="EMBL" id="KAF2800647.1"/>
    </source>
</evidence>
<evidence type="ECO:0000259" key="7">
    <source>
        <dbReference type="Pfam" id="PF20684"/>
    </source>
</evidence>
<dbReference type="Proteomes" id="UP000799757">
    <property type="component" value="Unassembled WGS sequence"/>
</dbReference>
<feature type="transmembrane region" description="Helical" evidence="6">
    <location>
        <begin position="142"/>
        <end position="167"/>
    </location>
</feature>
<feature type="domain" description="Rhodopsin" evidence="7">
    <location>
        <begin position="3"/>
        <end position="173"/>
    </location>
</feature>
<dbReference type="InterPro" id="IPR052337">
    <property type="entry name" value="SAT4-like"/>
</dbReference>
<gene>
    <name evidence="8" type="ORF">K505DRAFT_190221</name>
</gene>
<dbReference type="EMBL" id="MU001744">
    <property type="protein sequence ID" value="KAF2800647.1"/>
    <property type="molecule type" value="Genomic_DNA"/>
</dbReference>
<accession>A0A6A6XYH0</accession>
<proteinExistence type="inferred from homology"/>
<dbReference type="InterPro" id="IPR049326">
    <property type="entry name" value="Rhodopsin_dom_fungi"/>
</dbReference>
<dbReference type="PANTHER" id="PTHR33048:SF57">
    <property type="entry name" value="INTEGRAL MEMBRANE PROTEIN-RELATED"/>
    <property type="match status" value="1"/>
</dbReference>
<dbReference type="Pfam" id="PF20684">
    <property type="entry name" value="Fung_rhodopsin"/>
    <property type="match status" value="1"/>
</dbReference>
<keyword evidence="3 6" id="KW-1133">Transmembrane helix</keyword>